<comment type="caution">
    <text evidence="28">The sequence shown here is derived from an EMBL/GenBank/DDBJ whole genome shotgun (WGS) entry which is preliminary data.</text>
</comment>
<evidence type="ECO:0000256" key="6">
    <source>
        <dbReference type="ARBA" id="ARBA00022679"/>
    </source>
</evidence>
<dbReference type="AlphaFoldDB" id="A0A6A4RWF8"/>
<evidence type="ECO:0000256" key="16">
    <source>
        <dbReference type="ARBA" id="ARBA00036053"/>
    </source>
</evidence>
<dbReference type="Gene3D" id="3.40.50.11660">
    <property type="entry name" value="Glycosyl transferase family 10, C-terminal domain"/>
    <property type="match status" value="1"/>
</dbReference>
<comment type="catalytic activity">
    <reaction evidence="15">
        <text>a beta-D-galactosyl-(1-&gt;4)-N-acetyl-beta-D-glucosaminyl derivative + GDP-beta-L-fucose = a beta-D-galactosyl-(1-&gt;4)-[alpha-L-fucosyl-(1-&gt;3)]-N-acetyl-beta-D-glucosaminyl derivative + GDP + H(+)</text>
        <dbReference type="Rhea" id="RHEA:14257"/>
        <dbReference type="ChEBI" id="CHEBI:15378"/>
        <dbReference type="ChEBI" id="CHEBI:57273"/>
        <dbReference type="ChEBI" id="CHEBI:58189"/>
        <dbReference type="ChEBI" id="CHEBI:133507"/>
        <dbReference type="ChEBI" id="CHEBI:137941"/>
        <dbReference type="EC" id="2.4.1.152"/>
    </reaction>
    <physiologicalReaction direction="left-to-right" evidence="15">
        <dbReference type="Rhea" id="RHEA:14258"/>
    </physiologicalReaction>
</comment>
<evidence type="ECO:0000256" key="18">
    <source>
        <dbReference type="ARBA" id="ARBA00036295"/>
    </source>
</evidence>
<evidence type="ECO:0000256" key="19">
    <source>
        <dbReference type="ARBA" id="ARBA00036481"/>
    </source>
</evidence>
<dbReference type="Proteomes" id="UP000438429">
    <property type="component" value="Unassembled WGS sequence"/>
</dbReference>
<feature type="transmembrane region" description="Helical" evidence="24">
    <location>
        <begin position="12"/>
        <end position="30"/>
    </location>
</feature>
<evidence type="ECO:0000256" key="5">
    <source>
        <dbReference type="ARBA" id="ARBA00022676"/>
    </source>
</evidence>
<evidence type="ECO:0000256" key="3">
    <source>
        <dbReference type="ARBA" id="ARBA00008919"/>
    </source>
</evidence>
<dbReference type="Pfam" id="PF00852">
    <property type="entry name" value="Glyco_transf_10"/>
    <property type="match status" value="1"/>
</dbReference>
<keyword evidence="8" id="KW-0735">Signal-anchor</keyword>
<dbReference type="UniPathway" id="UPA00378"/>
<comment type="catalytic activity">
    <reaction evidence="18">
        <text>alpha-N-glycoloylneuraminosyl-(2-&gt;3)-beta-D-galactosyl-(1-&gt;4)-N-acetyl-beta-D-glucosaminyl-(1-&gt;3)-beta-D-galactosyl-(1-&gt;4)-N-acetyl-beta-D-glucosaminyl-(1-&gt;3)-beta-D-galactosyl-(1-&gt;4)-beta-D-glucosyl-(1&lt;-&gt;1')-ceramide + GDP-beta-L-fucose = alpha-N-glycoloylneuraminosyl-(2-&gt;3)-beta-D-galactosyl-(1-&gt;4)-N-acetyl-beta-D-glucosaminyl-(1-&gt;3)-beta-D-galactosyl-(1-&gt;4)-[alpha-L-fucosyl-(1-&gt;3)]-N-acetyl-beta-D-glucosaminyl-(1-&gt;3)-beta-D-galactosyl-(1-&gt;4)-beta-D-glucosyl-(1&lt;-&gt;1')-ceramide + GDP + H(+)</text>
        <dbReference type="Rhea" id="RHEA:48388"/>
        <dbReference type="ChEBI" id="CHEBI:15378"/>
        <dbReference type="ChEBI" id="CHEBI:57273"/>
        <dbReference type="ChEBI" id="CHEBI:58189"/>
        <dbReference type="ChEBI" id="CHEBI:90383"/>
        <dbReference type="ChEBI" id="CHEBI:90384"/>
    </reaction>
    <physiologicalReaction direction="left-to-right" evidence="18">
        <dbReference type="Rhea" id="RHEA:48389"/>
    </physiologicalReaction>
</comment>
<evidence type="ECO:0000256" key="15">
    <source>
        <dbReference type="ARBA" id="ARBA00029329"/>
    </source>
</evidence>
<dbReference type="InterPro" id="IPR001503">
    <property type="entry name" value="Glyco_trans_10"/>
</dbReference>
<keyword evidence="9 24" id="KW-1133">Transmembrane helix</keyword>
<dbReference type="Pfam" id="PF17039">
    <property type="entry name" value="Glyco_tran_10_N"/>
    <property type="match status" value="1"/>
</dbReference>
<name>A0A6A4RWF8_SCOMX</name>
<feature type="compositionally biased region" description="Polar residues" evidence="25">
    <location>
        <begin position="53"/>
        <end position="66"/>
    </location>
</feature>
<evidence type="ECO:0000256" key="9">
    <source>
        <dbReference type="ARBA" id="ARBA00022989"/>
    </source>
</evidence>
<evidence type="ECO:0000256" key="24">
    <source>
        <dbReference type="RuleBase" id="RU003832"/>
    </source>
</evidence>
<dbReference type="GO" id="GO:0017083">
    <property type="term" value="F:4-galactosyl-N-acetylglucosaminide 3-alpha-L-fucosyltransferase activity"/>
    <property type="evidence" value="ECO:0007669"/>
    <property type="project" value="UniProtKB-EC"/>
</dbReference>
<evidence type="ECO:0000256" key="11">
    <source>
        <dbReference type="ARBA" id="ARBA00023098"/>
    </source>
</evidence>
<proteinExistence type="inferred from homology"/>
<evidence type="ECO:0000259" key="27">
    <source>
        <dbReference type="Pfam" id="PF17039"/>
    </source>
</evidence>
<feature type="domain" description="Fucosyltransferase N-terminal" evidence="27">
    <location>
        <begin position="72"/>
        <end position="176"/>
    </location>
</feature>
<keyword evidence="7 24" id="KW-0812">Transmembrane</keyword>
<keyword evidence="5 24" id="KW-0328">Glycosyltransferase</keyword>
<evidence type="ECO:0000256" key="2">
    <source>
        <dbReference type="ARBA" id="ARBA00004934"/>
    </source>
</evidence>
<evidence type="ECO:0000256" key="25">
    <source>
        <dbReference type="SAM" id="MobiDB-lite"/>
    </source>
</evidence>
<evidence type="ECO:0000259" key="26">
    <source>
        <dbReference type="Pfam" id="PF00852"/>
    </source>
</evidence>
<comment type="catalytic activity">
    <reaction evidence="17">
        <text>an alpha-Neu5Ac-(2-&gt;3)-beta-D-Gal-(1-&gt;4)-beta-D-GlcNAc-(1-&gt;3)-beta-D-Gal-(1-&gt;4)-beta-D-GlcNAc derivative + GDP-beta-L-fucose = an alpha-Neu5Ac-(2-&gt;3)-beta-D-Gal-(1-&gt;4)-beta-D-GlcNAc-(1-&gt;3)-beta-D-Gal-(1-&gt;4)-[alpha-L-Fuc-(1-&gt;3)]-beta-D-GlcNAc derivative + GDP + H(+)</text>
        <dbReference type="Rhea" id="RHEA:68044"/>
        <dbReference type="ChEBI" id="CHEBI:15378"/>
        <dbReference type="ChEBI" id="CHEBI:57273"/>
        <dbReference type="ChEBI" id="CHEBI:58189"/>
        <dbReference type="ChEBI" id="CHEBI:145343"/>
        <dbReference type="ChEBI" id="CHEBI:176900"/>
    </reaction>
    <physiologicalReaction direction="left-to-right" evidence="17">
        <dbReference type="Rhea" id="RHEA:68045"/>
    </physiologicalReaction>
</comment>
<evidence type="ECO:0000256" key="8">
    <source>
        <dbReference type="ARBA" id="ARBA00022968"/>
    </source>
</evidence>
<evidence type="ECO:0000256" key="13">
    <source>
        <dbReference type="ARBA" id="ARBA00023157"/>
    </source>
</evidence>
<dbReference type="InterPro" id="IPR031481">
    <property type="entry name" value="Glyco_tran_10_N"/>
</dbReference>
<keyword evidence="10 24" id="KW-0333">Golgi apparatus</keyword>
<comment type="similarity">
    <text evidence="3 24">Belongs to the glycosyltransferase 10 family.</text>
</comment>
<comment type="catalytic activity">
    <reaction evidence="19">
        <text>an N-acetyl-alpha-neuraminyl-(2-&gt;3)-beta-D-galactosyl-(1-&gt;4)-N-acetyl-beta-D-glucosaminyl derivative + GDP-beta-L-fucose = an alpha-Neu5Ac-(2-&gt;3)-beta-D-Gal-(1-&gt;4)-[alpha-L-Fuc-(1-&gt;3)]-beta-D-GlcNAc derivative + GDP + H(+)</text>
        <dbReference type="Rhea" id="RHEA:56076"/>
        <dbReference type="ChEBI" id="CHEBI:15378"/>
        <dbReference type="ChEBI" id="CHEBI:57273"/>
        <dbReference type="ChEBI" id="CHEBI:58189"/>
        <dbReference type="ChEBI" id="CHEBI:136545"/>
        <dbReference type="ChEBI" id="CHEBI:139509"/>
    </reaction>
    <physiologicalReaction direction="left-to-right" evidence="19">
        <dbReference type="Rhea" id="RHEA:56077"/>
    </physiologicalReaction>
</comment>
<sequence>MAAPSSSVLRAILKGALVLAGIIVLLSMYYRSFPSPRCHPSPKRLSKQDKSQNESVATTPSSSLPEEQQADKHVVLLWFWPESKKFDFQVCKKLNINNCRLTDDRSLYSSAHAVLIFHKAIKDDLSNLPTTPRPTFQRWIWLNMDPPSNTLKIAGIESLFNLTASFREDADIHVRWQLTAKKHMDDKFVLPEKEHLLCWIVNSSDLDTQTGEEYRYYKELIKYIKVDIFDSSSNESSRGENYFRTISSCKFFLSFENSDHKDHITETFNGPLAAGTVPIVLGPPRKNYERFVPSTSFIHVNDFPNPLALAEFLLKLDDNNEAYMKYFDWRHFYNVRRHFTEENHAFALAICQACRHIGLTKEFRVVRDLYKWFFI</sequence>
<comment type="catalytic activity">
    <reaction evidence="16">
        <text>alpha-D-galactosyl-(1-&gt;3)-beta-D-galactosyl-(1-&gt;4)-N-acetyl-beta-D-glucosaminyl-(1-&gt;3)-beta-D-galactosyl-(1-&gt;4)-beta-D-glucosyl-(1&lt;-&gt;1')-ceramide + GDP-beta-L-fucose = a neolactoside IV(3)-alpha-Gal,III(3)-alpha-Fuc-nLc4Cer + GDP + H(+)</text>
        <dbReference type="Rhea" id="RHEA:48380"/>
        <dbReference type="ChEBI" id="CHEBI:15378"/>
        <dbReference type="ChEBI" id="CHEBI:57273"/>
        <dbReference type="ChEBI" id="CHEBI:58189"/>
        <dbReference type="ChEBI" id="CHEBI:90380"/>
        <dbReference type="ChEBI" id="CHEBI:90381"/>
    </reaction>
    <physiologicalReaction direction="left-to-right" evidence="16">
        <dbReference type="Rhea" id="RHEA:48381"/>
    </physiologicalReaction>
</comment>
<feature type="region of interest" description="Disordered" evidence="25">
    <location>
        <begin position="36"/>
        <end position="67"/>
    </location>
</feature>
<keyword evidence="6 24" id="KW-0808">Transferase</keyword>
<comment type="catalytic activity">
    <reaction evidence="20">
        <text>a neolactoside nLc4Cer + GDP-beta-L-fucose = a neolactoside III(3)-alpha-Fuc-nLc4Cer + GDP + H(+)</text>
        <dbReference type="Rhea" id="RHEA:48376"/>
        <dbReference type="ChEBI" id="CHEBI:15378"/>
        <dbReference type="ChEBI" id="CHEBI:57273"/>
        <dbReference type="ChEBI" id="CHEBI:58189"/>
        <dbReference type="ChEBI" id="CHEBI:90376"/>
        <dbReference type="ChEBI" id="CHEBI:90379"/>
    </reaction>
    <physiologicalReaction direction="left-to-right" evidence="20">
        <dbReference type="Rhea" id="RHEA:48377"/>
    </physiologicalReaction>
</comment>
<evidence type="ECO:0000256" key="1">
    <source>
        <dbReference type="ARBA" id="ARBA00004922"/>
    </source>
</evidence>
<dbReference type="GO" id="GO:0006629">
    <property type="term" value="P:lipid metabolic process"/>
    <property type="evidence" value="ECO:0007669"/>
    <property type="project" value="UniProtKB-KW"/>
</dbReference>
<keyword evidence="13" id="KW-1015">Disulfide bond</keyword>
<comment type="catalytic activity">
    <reaction evidence="22">
        <text>beta-D-Gal-(1-&gt;4)-beta-D-GlcNAc-(1-&gt;3)-beta-D-Gal-(1-&gt;4)-D-Glc + GDP-beta-L-fucose = beta-D-Gal-(1-&gt;4)-[alpha-L-Fuc-(1-&gt;3)]-beta-D-GlcNAc-(1-&gt;3)-beta-D-Gal-(1-&gt;4)-D-Glc + GDP + H(+)</text>
        <dbReference type="Rhea" id="RHEA:77187"/>
        <dbReference type="ChEBI" id="CHEBI:15378"/>
        <dbReference type="ChEBI" id="CHEBI:57273"/>
        <dbReference type="ChEBI" id="CHEBI:58189"/>
        <dbReference type="ChEBI" id="CHEBI:60239"/>
        <dbReference type="ChEBI" id="CHEBI:61352"/>
    </reaction>
    <physiologicalReaction direction="left-to-right" evidence="22">
        <dbReference type="Rhea" id="RHEA:77188"/>
    </physiologicalReaction>
</comment>
<dbReference type="InterPro" id="IPR055270">
    <property type="entry name" value="Glyco_tran_10_C"/>
</dbReference>
<dbReference type="EMBL" id="VEVO01000021">
    <property type="protein sequence ID" value="KAF0024737.1"/>
    <property type="molecule type" value="Genomic_DNA"/>
</dbReference>
<dbReference type="GO" id="GO:0032580">
    <property type="term" value="C:Golgi cisterna membrane"/>
    <property type="evidence" value="ECO:0007669"/>
    <property type="project" value="UniProtKB-SubCell"/>
</dbReference>
<evidence type="ECO:0000256" key="12">
    <source>
        <dbReference type="ARBA" id="ARBA00023136"/>
    </source>
</evidence>
<evidence type="ECO:0000256" key="14">
    <source>
        <dbReference type="ARBA" id="ARBA00023180"/>
    </source>
</evidence>
<organism evidence="28 29">
    <name type="scientific">Scophthalmus maximus</name>
    <name type="common">Turbot</name>
    <name type="synonym">Psetta maxima</name>
    <dbReference type="NCBI Taxonomy" id="52904"/>
    <lineage>
        <taxon>Eukaryota</taxon>
        <taxon>Metazoa</taxon>
        <taxon>Chordata</taxon>
        <taxon>Craniata</taxon>
        <taxon>Vertebrata</taxon>
        <taxon>Euteleostomi</taxon>
        <taxon>Actinopterygii</taxon>
        <taxon>Neopterygii</taxon>
        <taxon>Teleostei</taxon>
        <taxon>Neoteleostei</taxon>
        <taxon>Acanthomorphata</taxon>
        <taxon>Carangaria</taxon>
        <taxon>Pleuronectiformes</taxon>
        <taxon>Pleuronectoidei</taxon>
        <taxon>Scophthalmidae</taxon>
        <taxon>Scophthalmus</taxon>
    </lineage>
</organism>
<evidence type="ECO:0000313" key="29">
    <source>
        <dbReference type="Proteomes" id="UP000438429"/>
    </source>
</evidence>
<evidence type="ECO:0000256" key="23">
    <source>
        <dbReference type="ARBA" id="ARBA00043838"/>
    </source>
</evidence>
<comment type="pathway">
    <text evidence="1">Protein modification; protein glycosylation.</text>
</comment>
<keyword evidence="14" id="KW-0325">Glycoprotein</keyword>
<evidence type="ECO:0000256" key="7">
    <source>
        <dbReference type="ARBA" id="ARBA00022692"/>
    </source>
</evidence>
<evidence type="ECO:0000256" key="22">
    <source>
        <dbReference type="ARBA" id="ARBA00043828"/>
    </source>
</evidence>
<feature type="domain" description="Fucosyltransferase C-terminal" evidence="26">
    <location>
        <begin position="191"/>
        <end position="372"/>
    </location>
</feature>
<dbReference type="SUPFAM" id="SSF53756">
    <property type="entry name" value="UDP-Glycosyltransferase/glycogen phosphorylase"/>
    <property type="match status" value="1"/>
</dbReference>
<protein>
    <recommendedName>
        <fullName evidence="24">Fucosyltransferase</fullName>
        <ecNumber evidence="24">2.4.1.-</ecNumber>
    </recommendedName>
</protein>
<comment type="catalytic activity">
    <reaction evidence="23">
        <text>an alpha-L-Fuc-(1-&gt;2)-beta-D-Gal-(1-&gt;4)-beta-D-GlcNAc derivative + GDP-beta-L-fucose = an alpha-L-Fuc-(1-&gt;2)-beta-D-Gal-(1-&gt;4)-[alpha-L-Fuc-(1-&gt;3)]-beta-D-GlcNAc derivative + GDP + H(+)</text>
        <dbReference type="Rhea" id="RHEA:77191"/>
        <dbReference type="ChEBI" id="CHEBI:15378"/>
        <dbReference type="ChEBI" id="CHEBI:57273"/>
        <dbReference type="ChEBI" id="CHEBI:58189"/>
        <dbReference type="ChEBI" id="CHEBI:133510"/>
        <dbReference type="ChEBI" id="CHEBI:195560"/>
    </reaction>
    <physiologicalReaction direction="left-to-right" evidence="23">
        <dbReference type="Rhea" id="RHEA:77192"/>
    </physiologicalReaction>
</comment>
<evidence type="ECO:0000256" key="4">
    <source>
        <dbReference type="ARBA" id="ARBA00011738"/>
    </source>
</evidence>
<evidence type="ECO:0000256" key="20">
    <source>
        <dbReference type="ARBA" id="ARBA00036757"/>
    </source>
</evidence>
<comment type="subunit">
    <text evidence="4">Homodimer.</text>
</comment>
<evidence type="ECO:0000313" key="28">
    <source>
        <dbReference type="EMBL" id="KAF0024737.1"/>
    </source>
</evidence>
<accession>A0A6A4RWF8</accession>
<keyword evidence="12 24" id="KW-0472">Membrane</keyword>
<dbReference type="PANTHER" id="PTHR11929:SF10">
    <property type="entry name" value="4-GALACTOSYL-N-ACETYLGLUCOSAMINIDE 3-ALPHA-L-FUCOSYLTRANSFERASE 9"/>
    <property type="match status" value="1"/>
</dbReference>
<evidence type="ECO:0000256" key="21">
    <source>
        <dbReference type="ARBA" id="ARBA00037848"/>
    </source>
</evidence>
<gene>
    <name evidence="28" type="ORF">F2P81_023539</name>
</gene>
<comment type="subcellular location">
    <subcellularLocation>
        <location evidence="24">Golgi apparatus</location>
        <location evidence="24">Golgi stack membrane</location>
        <topology evidence="24">Single-pass type II membrane protein</topology>
    </subcellularLocation>
    <subcellularLocation>
        <location evidence="21">Golgi apparatus</location>
        <location evidence="21">trans-Golgi network membrane</location>
        <topology evidence="21">Single-pass type II membrane protein</topology>
    </subcellularLocation>
</comment>
<dbReference type="InterPro" id="IPR038577">
    <property type="entry name" value="GT10-like_C_sf"/>
</dbReference>
<comment type="pathway">
    <text evidence="2">Glycolipid biosynthesis.</text>
</comment>
<reference evidence="28 29" key="1">
    <citation type="submission" date="2019-06" db="EMBL/GenBank/DDBJ databases">
        <title>Draft genomes of female and male turbot (Scophthalmus maximus).</title>
        <authorList>
            <person name="Xu H."/>
            <person name="Xu X.-W."/>
            <person name="Shao C."/>
            <person name="Chen S."/>
        </authorList>
    </citation>
    <scope>NUCLEOTIDE SEQUENCE [LARGE SCALE GENOMIC DNA]</scope>
    <source>
        <strain evidence="28">Ysfricsl-2016a</strain>
        <tissue evidence="28">Blood</tissue>
    </source>
</reference>
<dbReference type="EC" id="2.4.1.-" evidence="24"/>
<evidence type="ECO:0000256" key="17">
    <source>
        <dbReference type="ARBA" id="ARBA00036234"/>
    </source>
</evidence>
<keyword evidence="11" id="KW-0443">Lipid metabolism</keyword>
<dbReference type="PANTHER" id="PTHR11929">
    <property type="entry name" value="ALPHA- 1,3 -FUCOSYLTRANSFERASE"/>
    <property type="match status" value="1"/>
</dbReference>
<evidence type="ECO:0000256" key="10">
    <source>
        <dbReference type="ARBA" id="ARBA00023034"/>
    </source>
</evidence>